<comment type="caution">
    <text evidence="2">The sequence shown here is derived from an EMBL/GenBank/DDBJ whole genome shotgun (WGS) entry which is preliminary data.</text>
</comment>
<keyword evidence="2" id="KW-0808">Transferase</keyword>
<dbReference type="AlphaFoldDB" id="A0A6N9YLN8"/>
<dbReference type="SUPFAM" id="SSF53271">
    <property type="entry name" value="PRTase-like"/>
    <property type="match status" value="1"/>
</dbReference>
<proteinExistence type="predicted"/>
<evidence type="ECO:0000313" key="3">
    <source>
        <dbReference type="Proteomes" id="UP000469185"/>
    </source>
</evidence>
<keyword evidence="3" id="KW-1185">Reference proteome</keyword>
<dbReference type="Gene3D" id="3.40.50.2020">
    <property type="match status" value="1"/>
</dbReference>
<dbReference type="Gene3D" id="3.30.1310.20">
    <property type="entry name" value="PRTase-like"/>
    <property type="match status" value="1"/>
</dbReference>
<dbReference type="InterPro" id="IPR029057">
    <property type="entry name" value="PRTase-like"/>
</dbReference>
<evidence type="ECO:0000313" key="2">
    <source>
        <dbReference type="EMBL" id="NED95894.1"/>
    </source>
</evidence>
<dbReference type="Proteomes" id="UP000469185">
    <property type="component" value="Unassembled WGS sequence"/>
</dbReference>
<dbReference type="EMBL" id="JAAGOB010000005">
    <property type="protein sequence ID" value="NED95894.1"/>
    <property type="molecule type" value="Genomic_DNA"/>
</dbReference>
<feature type="domain" description="Phosphoribosyltransferase" evidence="1">
    <location>
        <begin position="18"/>
        <end position="196"/>
    </location>
</feature>
<accession>A0A6N9YLN8</accession>
<dbReference type="GO" id="GO:0016757">
    <property type="term" value="F:glycosyltransferase activity"/>
    <property type="evidence" value="ECO:0007669"/>
    <property type="project" value="UniProtKB-KW"/>
</dbReference>
<dbReference type="RefSeq" id="WP_163818655.1">
    <property type="nucleotide sequence ID" value="NZ_JAAGOB010000005.1"/>
</dbReference>
<keyword evidence="2" id="KW-0328">Glycosyltransferase</keyword>
<dbReference type="Pfam" id="PF00156">
    <property type="entry name" value="Pribosyltran"/>
    <property type="match status" value="1"/>
</dbReference>
<evidence type="ECO:0000259" key="1">
    <source>
        <dbReference type="Pfam" id="PF00156"/>
    </source>
</evidence>
<dbReference type="InterPro" id="IPR000836">
    <property type="entry name" value="PRTase_dom"/>
</dbReference>
<gene>
    <name evidence="2" type="ORF">G1H11_11285</name>
</gene>
<organism evidence="2 3">
    <name type="scientific">Phytoactinopolyspora alkaliphila</name>
    <dbReference type="NCBI Taxonomy" id="1783498"/>
    <lineage>
        <taxon>Bacteria</taxon>
        <taxon>Bacillati</taxon>
        <taxon>Actinomycetota</taxon>
        <taxon>Actinomycetes</taxon>
        <taxon>Jiangellales</taxon>
        <taxon>Jiangellaceae</taxon>
        <taxon>Phytoactinopolyspora</taxon>
    </lineage>
</organism>
<reference evidence="2 3" key="1">
    <citation type="submission" date="2020-02" db="EMBL/GenBank/DDBJ databases">
        <authorList>
            <person name="Li X.-J."/>
            <person name="Feng X.-M."/>
        </authorList>
    </citation>
    <scope>NUCLEOTIDE SEQUENCE [LARGE SCALE GENOMIC DNA]</scope>
    <source>
        <strain evidence="2 3">CGMCC 4.7225</strain>
    </source>
</reference>
<protein>
    <submittedName>
        <fullName evidence="2">Phosphoribosyltransferase</fullName>
    </submittedName>
</protein>
<name>A0A6N9YLN8_9ACTN</name>
<sequence length="229" mass="24480">MSIESDRGPWANRAEAGRELGDAVRTVLAERSDANPPAGDRPLVLGLPRGGVEVAAAVADVVNGDLDVLVVRKAGVPWHRELALGAVTASGMRVHNTDVIAMSRVTDDDLEKAFERAEREAHEREHELRAGRPAAGIAGRVVVITDDGVATGATALAAAQSISGADPPPARVILAVPVAPPSTVRRLSRHVDTVVTMREPEDFMAVGEWFIDFTQVEDDQVRELLLARR</sequence>